<gene>
    <name evidence="1" type="ORF">BBAD15_g9926</name>
</gene>
<evidence type="ECO:0000313" key="1">
    <source>
        <dbReference type="EMBL" id="KGQ04825.1"/>
    </source>
</evidence>
<sequence length="168" mass="18236">MDAAVAVPLGKDRGCAAEESIVILSMIWHCTAVRSRTSRLQASLNGEVALDLQRPVGMLVERLLAGGCHDAKCRPINDAIQTFWETQHRIRRAVAQGPRHSLVLFAEPDAVNDEELDAELCPGRRPGRDGAAVKVETDALAAVEEHRPEAVRQISAVELSEFNVVVPG</sequence>
<organism evidence="1 2">
    <name type="scientific">Beauveria bassiana D1-5</name>
    <dbReference type="NCBI Taxonomy" id="1245745"/>
    <lineage>
        <taxon>Eukaryota</taxon>
        <taxon>Fungi</taxon>
        <taxon>Dikarya</taxon>
        <taxon>Ascomycota</taxon>
        <taxon>Pezizomycotina</taxon>
        <taxon>Sordariomycetes</taxon>
        <taxon>Hypocreomycetidae</taxon>
        <taxon>Hypocreales</taxon>
        <taxon>Cordycipitaceae</taxon>
        <taxon>Beauveria</taxon>
    </lineage>
</organism>
<comment type="caution">
    <text evidence="1">The sequence shown here is derived from an EMBL/GenBank/DDBJ whole genome shotgun (WGS) entry which is preliminary data.</text>
</comment>
<dbReference type="Proteomes" id="UP000030106">
    <property type="component" value="Unassembled WGS sequence"/>
</dbReference>
<evidence type="ECO:0000313" key="2">
    <source>
        <dbReference type="Proteomes" id="UP000030106"/>
    </source>
</evidence>
<accession>A0A0A2VFC0</accession>
<name>A0A0A2VFC0_BEABA</name>
<reference evidence="1 2" key="1">
    <citation type="submission" date="2012-10" db="EMBL/GenBank/DDBJ databases">
        <title>Genome sequencing and analysis of entomopathogenic fungi Beauveria bassiana D1-5.</title>
        <authorList>
            <person name="Li Q."/>
            <person name="Wang L."/>
            <person name="Zhang Z."/>
            <person name="Wang Q."/>
            <person name="Ren J."/>
            <person name="Wang M."/>
            <person name="Xu W."/>
            <person name="Wang J."/>
            <person name="Lu Y."/>
            <person name="Du Q."/>
            <person name="Sun Z."/>
        </authorList>
    </citation>
    <scope>NUCLEOTIDE SEQUENCE [LARGE SCALE GENOMIC DNA]</scope>
    <source>
        <strain evidence="1 2">D1-5</strain>
    </source>
</reference>
<proteinExistence type="predicted"/>
<dbReference type="AlphaFoldDB" id="A0A0A2VFC0"/>
<dbReference type="HOGENOM" id="CLU_1586182_0_0_1"/>
<dbReference type="EMBL" id="ANFO01001008">
    <property type="protein sequence ID" value="KGQ04825.1"/>
    <property type="molecule type" value="Genomic_DNA"/>
</dbReference>
<protein>
    <submittedName>
        <fullName evidence="1">Uncharacterized protein</fullName>
    </submittedName>
</protein>